<feature type="transmembrane region" description="Helical" evidence="7">
    <location>
        <begin position="291"/>
        <end position="318"/>
    </location>
</feature>
<feature type="transmembrane region" description="Helical" evidence="7">
    <location>
        <begin position="144"/>
        <end position="164"/>
    </location>
</feature>
<keyword evidence="4 7" id="KW-1133">Transmembrane helix</keyword>
<evidence type="ECO:0000256" key="2">
    <source>
        <dbReference type="ARBA" id="ARBA00022475"/>
    </source>
</evidence>
<feature type="transmembrane region" description="Helical" evidence="7">
    <location>
        <begin position="75"/>
        <end position="100"/>
    </location>
</feature>
<evidence type="ECO:0000256" key="1">
    <source>
        <dbReference type="ARBA" id="ARBA00004651"/>
    </source>
</evidence>
<dbReference type="PANTHER" id="PTHR30213:SF1">
    <property type="entry name" value="INNER MEMBRANE PROTEIN YHJD"/>
    <property type="match status" value="1"/>
</dbReference>
<keyword evidence="9" id="KW-1185">Reference proteome</keyword>
<dbReference type="Pfam" id="PF03631">
    <property type="entry name" value="Virul_fac_BrkB"/>
    <property type="match status" value="1"/>
</dbReference>
<evidence type="ECO:0000256" key="3">
    <source>
        <dbReference type="ARBA" id="ARBA00022692"/>
    </source>
</evidence>
<feature type="transmembrane region" description="Helical" evidence="7">
    <location>
        <begin position="222"/>
        <end position="246"/>
    </location>
</feature>
<keyword evidence="3 7" id="KW-0812">Transmembrane</keyword>
<dbReference type="PANTHER" id="PTHR30213">
    <property type="entry name" value="INNER MEMBRANE PROTEIN YHJD"/>
    <property type="match status" value="1"/>
</dbReference>
<evidence type="ECO:0000313" key="8">
    <source>
        <dbReference type="EMBL" id="MCJ0824535.1"/>
    </source>
</evidence>
<dbReference type="EMBL" id="JALGCL010000001">
    <property type="protein sequence ID" value="MCJ0824535.1"/>
    <property type="molecule type" value="Genomic_DNA"/>
</dbReference>
<organism evidence="8 9">
    <name type="scientific">Cognatiluteimonas sedimenti</name>
    <dbReference type="NCBI Taxonomy" id="2927791"/>
    <lineage>
        <taxon>Bacteria</taxon>
        <taxon>Pseudomonadati</taxon>
        <taxon>Pseudomonadota</taxon>
        <taxon>Gammaproteobacteria</taxon>
        <taxon>Lysobacterales</taxon>
        <taxon>Lysobacteraceae</taxon>
        <taxon>Cognatiluteimonas</taxon>
    </lineage>
</organism>
<comment type="caution">
    <text evidence="8">The sequence shown here is derived from an EMBL/GenBank/DDBJ whole genome shotgun (WGS) entry which is preliminary data.</text>
</comment>
<comment type="subcellular location">
    <subcellularLocation>
        <location evidence="1">Cell membrane</location>
        <topology evidence="1">Multi-pass membrane protein</topology>
    </subcellularLocation>
</comment>
<evidence type="ECO:0000256" key="7">
    <source>
        <dbReference type="SAM" id="Phobius"/>
    </source>
</evidence>
<proteinExistence type="predicted"/>
<protein>
    <submittedName>
        <fullName evidence="8">YihY/virulence factor BrkB family protein</fullName>
    </submittedName>
</protein>
<dbReference type="PIRSF" id="PIRSF035875">
    <property type="entry name" value="RNase_BN"/>
    <property type="match status" value="1"/>
</dbReference>
<accession>A0ABT0A0P4</accession>
<feature type="transmembrane region" description="Helical" evidence="7">
    <location>
        <begin position="258"/>
        <end position="279"/>
    </location>
</feature>
<evidence type="ECO:0000256" key="6">
    <source>
        <dbReference type="SAM" id="MobiDB-lite"/>
    </source>
</evidence>
<keyword evidence="2" id="KW-1003">Cell membrane</keyword>
<sequence length="331" mass="35236">MSAAARTAKPAAGRAGKSAGQAVAKAAAKLDPTKPTASRAQSGKSTRRPAIEALVRSARGSLPAALLRRVIDVDLLAQAAALALYALLSLAPLLLILVWLTNAIVPGAQEALMQQIALLAGTEAEHVARTIVSNARQRPDTDSIAGWWSLALLFVGATAVFAQLQDVLNKIFRTDATALPGLLAWLRKRVFSLGLVFALGFLLVVSMTLNTVLQLLFERVEWMLPLVAIAASWLVYALGFALMYHYLPDRSVGWRRALGGGAATALLFLLGRAAIGWYLGRADPGSAYGSMGTIVLALVWIYYAALIVFAGALLTAVVDERAKARARARKR</sequence>
<feature type="compositionally biased region" description="Polar residues" evidence="6">
    <location>
        <begin position="35"/>
        <end position="44"/>
    </location>
</feature>
<feature type="transmembrane region" description="Helical" evidence="7">
    <location>
        <begin position="190"/>
        <end position="216"/>
    </location>
</feature>
<dbReference type="Proteomes" id="UP001165423">
    <property type="component" value="Unassembled WGS sequence"/>
</dbReference>
<dbReference type="InterPro" id="IPR017039">
    <property type="entry name" value="Virul_fac_BrkB"/>
</dbReference>
<evidence type="ECO:0000313" key="9">
    <source>
        <dbReference type="Proteomes" id="UP001165423"/>
    </source>
</evidence>
<reference evidence="8 9" key="1">
    <citation type="submission" date="2022-03" db="EMBL/GenBank/DDBJ databases">
        <title>Luteimonas soily sp. nov., a novel bacterium isolated from the soil.</title>
        <authorList>
            <person name="Zhang X."/>
        </authorList>
    </citation>
    <scope>NUCLEOTIDE SEQUENCE [LARGE SCALE GENOMIC DNA]</scope>
    <source>
        <strain evidence="8 9">50</strain>
    </source>
</reference>
<name>A0ABT0A0P4_9GAMM</name>
<keyword evidence="5 7" id="KW-0472">Membrane</keyword>
<feature type="region of interest" description="Disordered" evidence="6">
    <location>
        <begin position="1"/>
        <end position="48"/>
    </location>
</feature>
<evidence type="ECO:0000256" key="5">
    <source>
        <dbReference type="ARBA" id="ARBA00023136"/>
    </source>
</evidence>
<feature type="compositionally biased region" description="Low complexity" evidence="6">
    <location>
        <begin position="1"/>
        <end position="29"/>
    </location>
</feature>
<dbReference type="NCBIfam" id="TIGR00765">
    <property type="entry name" value="yihY_not_rbn"/>
    <property type="match status" value="1"/>
</dbReference>
<gene>
    <name evidence="8" type="ORF">MQC88_00935</name>
</gene>
<evidence type="ECO:0000256" key="4">
    <source>
        <dbReference type="ARBA" id="ARBA00022989"/>
    </source>
</evidence>